<evidence type="ECO:0000313" key="2">
    <source>
        <dbReference type="Proteomes" id="UP000485058"/>
    </source>
</evidence>
<gene>
    <name evidence="1" type="ORF">HaLaN_29461</name>
</gene>
<reference evidence="1 2" key="1">
    <citation type="submission" date="2020-02" db="EMBL/GenBank/DDBJ databases">
        <title>Draft genome sequence of Haematococcus lacustris strain NIES-144.</title>
        <authorList>
            <person name="Morimoto D."/>
            <person name="Nakagawa S."/>
            <person name="Yoshida T."/>
            <person name="Sawayama S."/>
        </authorList>
    </citation>
    <scope>NUCLEOTIDE SEQUENCE [LARGE SCALE GENOMIC DNA]</scope>
    <source>
        <strain evidence="1 2">NIES-144</strain>
    </source>
</reference>
<dbReference type="EMBL" id="BLLF01005000">
    <property type="protein sequence ID" value="GFH30579.1"/>
    <property type="molecule type" value="Genomic_DNA"/>
</dbReference>
<protein>
    <submittedName>
        <fullName evidence="1">Uncharacterized protein</fullName>
    </submittedName>
</protein>
<keyword evidence="2" id="KW-1185">Reference proteome</keyword>
<comment type="caution">
    <text evidence="1">The sequence shown here is derived from an EMBL/GenBank/DDBJ whole genome shotgun (WGS) entry which is preliminary data.</text>
</comment>
<sequence length="40" mass="4178">QAMVKSALQFVYTGRVTAASAQQLGGAWSDSQDFSKTAAV</sequence>
<dbReference type="Proteomes" id="UP000485058">
    <property type="component" value="Unassembled WGS sequence"/>
</dbReference>
<accession>A0A6A0ACN2</accession>
<proteinExistence type="predicted"/>
<evidence type="ECO:0000313" key="1">
    <source>
        <dbReference type="EMBL" id="GFH30579.1"/>
    </source>
</evidence>
<feature type="non-terminal residue" evidence="1">
    <location>
        <position position="1"/>
    </location>
</feature>
<dbReference type="AlphaFoldDB" id="A0A6A0ACN2"/>
<organism evidence="1 2">
    <name type="scientific">Haematococcus lacustris</name>
    <name type="common">Green alga</name>
    <name type="synonym">Haematococcus pluvialis</name>
    <dbReference type="NCBI Taxonomy" id="44745"/>
    <lineage>
        <taxon>Eukaryota</taxon>
        <taxon>Viridiplantae</taxon>
        <taxon>Chlorophyta</taxon>
        <taxon>core chlorophytes</taxon>
        <taxon>Chlorophyceae</taxon>
        <taxon>CS clade</taxon>
        <taxon>Chlamydomonadales</taxon>
        <taxon>Haematococcaceae</taxon>
        <taxon>Haematococcus</taxon>
    </lineage>
</organism>
<name>A0A6A0ACN2_HAELA</name>